<dbReference type="RefSeq" id="WP_248862187.1">
    <property type="nucleotide sequence ID" value="NZ_CP086322.1"/>
</dbReference>
<gene>
    <name evidence="1" type="ORF">K9S39_05220</name>
</gene>
<name>A0ABY4M1K5_9ACTN</name>
<dbReference type="Proteomes" id="UP000830115">
    <property type="component" value="Chromosome"/>
</dbReference>
<accession>A0ABY4M1K5</accession>
<sequence>MPTNVWVETLDIKKHIVLDHNIDMSTEDGIAEFEGIVSKVSDVLKHSNFYVSDVEFEKLDRMADENKAIVQLRTIIGWLEESGSPGKCTDELQYLYHWADENRVWLGN</sequence>
<organism evidence="1 2">
    <name type="scientific">Streptomyces halobius</name>
    <dbReference type="NCBI Taxonomy" id="2879846"/>
    <lineage>
        <taxon>Bacteria</taxon>
        <taxon>Bacillati</taxon>
        <taxon>Actinomycetota</taxon>
        <taxon>Actinomycetes</taxon>
        <taxon>Kitasatosporales</taxon>
        <taxon>Streptomycetaceae</taxon>
        <taxon>Streptomyces</taxon>
    </lineage>
</organism>
<proteinExistence type="predicted"/>
<keyword evidence="2" id="KW-1185">Reference proteome</keyword>
<reference evidence="1" key="1">
    <citation type="submission" date="2021-10" db="EMBL/GenBank/DDBJ databases">
        <title>Streptomyces nigrumlapis sp.nov.,an antimicrobial producing actinobacterium isolated from Black Gobi rocks.</title>
        <authorList>
            <person name="Wen Y."/>
            <person name="Zhang W."/>
            <person name="Liu X.G."/>
        </authorList>
    </citation>
    <scope>NUCLEOTIDE SEQUENCE</scope>
    <source>
        <strain evidence="1">ST13-2-2</strain>
    </source>
</reference>
<dbReference type="EMBL" id="CP086322">
    <property type="protein sequence ID" value="UQA91357.1"/>
    <property type="molecule type" value="Genomic_DNA"/>
</dbReference>
<evidence type="ECO:0000313" key="1">
    <source>
        <dbReference type="EMBL" id="UQA91357.1"/>
    </source>
</evidence>
<evidence type="ECO:0000313" key="2">
    <source>
        <dbReference type="Proteomes" id="UP000830115"/>
    </source>
</evidence>
<protein>
    <submittedName>
        <fullName evidence="1">Uncharacterized protein</fullName>
    </submittedName>
</protein>